<gene>
    <name evidence="11" type="primary">cofE</name>
    <name evidence="8" type="synonym">fbiD</name>
    <name evidence="11" type="ORF">ICI42_06150</name>
</gene>
<dbReference type="NCBIfam" id="TIGR03552">
    <property type="entry name" value="F420_cofC"/>
    <property type="match status" value="1"/>
</dbReference>
<dbReference type="GO" id="GO:0052645">
    <property type="term" value="P:F420-0 metabolic process"/>
    <property type="evidence" value="ECO:0007669"/>
    <property type="project" value="UniProtKB-UniRule"/>
</dbReference>
<dbReference type="GO" id="GO:0043814">
    <property type="term" value="F:phospholactate guanylyltransferase activity"/>
    <property type="evidence" value="ECO:0007669"/>
    <property type="project" value="InterPro"/>
</dbReference>
<dbReference type="EMBL" id="JACVVX010000001">
    <property type="protein sequence ID" value="MBD0414232.1"/>
    <property type="molecule type" value="Genomic_DNA"/>
</dbReference>
<evidence type="ECO:0000259" key="10">
    <source>
        <dbReference type="Pfam" id="PF01996"/>
    </source>
</evidence>
<keyword evidence="4" id="KW-0460">Magnesium</keyword>
<name>A0A8J6PMB2_9HYPH</name>
<dbReference type="InterPro" id="IPR002847">
    <property type="entry name" value="F420-0_gamma-glut_ligase-dom"/>
</dbReference>
<evidence type="ECO:0000313" key="12">
    <source>
        <dbReference type="Proteomes" id="UP000643405"/>
    </source>
</evidence>
<evidence type="ECO:0000256" key="8">
    <source>
        <dbReference type="HAMAP-Rule" id="MF_02114"/>
    </source>
</evidence>
<dbReference type="Gene3D" id="3.90.550.10">
    <property type="entry name" value="Spore Coat Polysaccharide Biosynthesis Protein SpsA, Chain A"/>
    <property type="match status" value="1"/>
</dbReference>
<dbReference type="GO" id="GO:0005525">
    <property type="term" value="F:GTP binding"/>
    <property type="evidence" value="ECO:0007669"/>
    <property type="project" value="UniProtKB-KW"/>
</dbReference>
<dbReference type="PANTHER" id="PTHR47917:SF1">
    <property type="entry name" value="COENZYME F420:L-GLUTAMATE LIGASE"/>
    <property type="match status" value="1"/>
</dbReference>
<organism evidence="11 12">
    <name type="scientific">Oryzicola mucosus</name>
    <dbReference type="NCBI Taxonomy" id="2767425"/>
    <lineage>
        <taxon>Bacteria</taxon>
        <taxon>Pseudomonadati</taxon>
        <taxon>Pseudomonadota</taxon>
        <taxon>Alphaproteobacteria</taxon>
        <taxon>Hyphomicrobiales</taxon>
        <taxon>Phyllobacteriaceae</taxon>
        <taxon>Oryzicola</taxon>
    </lineage>
</organism>
<keyword evidence="2" id="KW-0479">Metal-binding</keyword>
<feature type="domain" description="Coenzyme F420:L-glutamate ligase-like" evidence="10">
    <location>
        <begin position="271"/>
        <end position="492"/>
    </location>
</feature>
<dbReference type="Gene3D" id="3.30.1330.100">
    <property type="entry name" value="CofE-like"/>
    <property type="match status" value="1"/>
</dbReference>
<evidence type="ECO:0000256" key="5">
    <source>
        <dbReference type="ARBA" id="ARBA00022958"/>
    </source>
</evidence>
<dbReference type="SUPFAM" id="SSF53448">
    <property type="entry name" value="Nucleotide-diphospho-sugar transferases"/>
    <property type="match status" value="1"/>
</dbReference>
<protein>
    <recommendedName>
        <fullName evidence="8">3-phospho-D-glycerate guanylyltransferase</fullName>
        <shortName evidence="8">3PG guanylyltransferase</shortName>
        <ecNumber evidence="8">2.7.7.106</ecNumber>
    </recommendedName>
</protein>
<feature type="compositionally biased region" description="Basic and acidic residues" evidence="9">
    <location>
        <begin position="247"/>
        <end position="257"/>
    </location>
</feature>
<keyword evidence="5" id="KW-0630">Potassium</keyword>
<evidence type="ECO:0000256" key="4">
    <source>
        <dbReference type="ARBA" id="ARBA00022842"/>
    </source>
</evidence>
<dbReference type="GO" id="GO:0052618">
    <property type="term" value="F:coenzyme F420-0:L-glutamate ligase activity"/>
    <property type="evidence" value="ECO:0007669"/>
    <property type="project" value="TreeGrafter"/>
</dbReference>
<sequence>MTLAIAILMKDPADAKTRLSGALAFDARERLALALFENTLAFFRKTFPNELLGVVTPSQRIAGIAAAQQAEVVAQGEPGINGAAASAAAWAQNNGADRLLVVHADIPTLVETEISALLSAGENHAVVIGESVDGGSNALLVSPPDVIPFCFGSQSATAHEAAARARGATAARLKLPFLSRDLDTPDDLLSFRELDRSTPQNRLHGPSAQAPLTASLRSAPLPRAGGEVARRAGEGVLQTTGDGTPYPRDKPTDDDASQKTSGFWAFAVAGIPEVADGDDLAALISSALADSTRTLLPGDIVVIAQKVVSKSEGRMRRLSDYLPSPEAQTIAADIGKDPRKVEAILQESSHVLRAKRMGPDGLLITRHKHGWICANAAIDESNLGENKAGMLLLLPDDPDASARRIRADLEKKFGGPIGVVVTDTFGRPWRNGLVNIAIGTAGVAAIDDWTDRTDAYGRGLKATLPALADEIAAASGLLMQKDAGIPVVVLRGLTWNDTPQASAQDVLRPMEQELFL</sequence>
<keyword evidence="7" id="KW-0464">Manganese</keyword>
<accession>A0A8J6PMB2</accession>
<reference evidence="11" key="1">
    <citation type="submission" date="2020-09" db="EMBL/GenBank/DDBJ databases">
        <title>Genome seq and assembly of Tianweitania sp.</title>
        <authorList>
            <person name="Chhetri G."/>
        </authorList>
    </citation>
    <scope>NUCLEOTIDE SEQUENCE</scope>
    <source>
        <strain evidence="11">Rool2</strain>
    </source>
</reference>
<evidence type="ECO:0000256" key="2">
    <source>
        <dbReference type="ARBA" id="ARBA00022723"/>
    </source>
</evidence>
<keyword evidence="1 11" id="KW-0436">Ligase</keyword>
<comment type="similarity">
    <text evidence="8">Belongs to the CofC family.</text>
</comment>
<dbReference type="Gene3D" id="3.90.1660.10">
    <property type="entry name" value="CofE-like domain"/>
    <property type="match status" value="1"/>
</dbReference>
<feature type="region of interest" description="Disordered" evidence="9">
    <location>
        <begin position="195"/>
        <end position="258"/>
    </location>
</feature>
<keyword evidence="8" id="KW-0808">Transferase</keyword>
<dbReference type="Proteomes" id="UP000643405">
    <property type="component" value="Unassembled WGS sequence"/>
</dbReference>
<dbReference type="InterPro" id="IPR008225">
    <property type="entry name" value="F420-0_g-glutamyl_ligase"/>
</dbReference>
<dbReference type="InterPro" id="IPR002835">
    <property type="entry name" value="CofC"/>
</dbReference>
<evidence type="ECO:0000256" key="1">
    <source>
        <dbReference type="ARBA" id="ARBA00022598"/>
    </source>
</evidence>
<comment type="pathway">
    <text evidence="8">Cofactor biosynthesis; coenzyme F420 biosynthesis.</text>
</comment>
<dbReference type="InterPro" id="IPR029044">
    <property type="entry name" value="Nucleotide-diphossugar_trans"/>
</dbReference>
<comment type="catalytic activity">
    <reaction evidence="8">
        <text>(2R)-3-phosphoglycerate + GTP + H(+) = 3-[(R)-glyceryl]-diphospho-5'-guanosine + diphosphate</text>
        <dbReference type="Rhea" id="RHEA:63440"/>
        <dbReference type="ChEBI" id="CHEBI:15378"/>
        <dbReference type="ChEBI" id="CHEBI:33019"/>
        <dbReference type="ChEBI" id="CHEBI:37565"/>
        <dbReference type="ChEBI" id="CHEBI:58272"/>
        <dbReference type="ChEBI" id="CHEBI:147306"/>
        <dbReference type="EC" id="2.7.7.106"/>
    </reaction>
</comment>
<dbReference type="Pfam" id="PF01983">
    <property type="entry name" value="CofC"/>
    <property type="match status" value="1"/>
</dbReference>
<evidence type="ECO:0000313" key="11">
    <source>
        <dbReference type="EMBL" id="MBD0414232.1"/>
    </source>
</evidence>
<keyword evidence="8" id="KW-0548">Nucleotidyltransferase</keyword>
<evidence type="ECO:0000256" key="6">
    <source>
        <dbReference type="ARBA" id="ARBA00023134"/>
    </source>
</evidence>
<comment type="caution">
    <text evidence="11">The sequence shown here is derived from an EMBL/GenBank/DDBJ whole genome shotgun (WGS) entry which is preliminary data.</text>
</comment>
<dbReference type="HAMAP" id="MF_02114">
    <property type="entry name" value="CofC"/>
    <property type="match status" value="1"/>
</dbReference>
<dbReference type="AlphaFoldDB" id="A0A8J6PMB2"/>
<evidence type="ECO:0000256" key="3">
    <source>
        <dbReference type="ARBA" id="ARBA00022741"/>
    </source>
</evidence>
<dbReference type="UniPathway" id="UPA00071"/>
<dbReference type="EC" id="2.7.7.106" evidence="8"/>
<proteinExistence type="inferred from homology"/>
<dbReference type="GO" id="GO:0046872">
    <property type="term" value="F:metal ion binding"/>
    <property type="evidence" value="ECO:0007669"/>
    <property type="project" value="UniProtKB-KW"/>
</dbReference>
<evidence type="ECO:0000256" key="7">
    <source>
        <dbReference type="ARBA" id="ARBA00023211"/>
    </source>
</evidence>
<comment type="function">
    <text evidence="8">Guanylyltransferase that catalyzes the activation of (2R)-3-phosphoglycerate (3PG) as 3-[(R)-glyceryl]-diphospho-5'-guanosine, via the condensation of 3PG with GTP. It is involved in the biosynthesis of a derivative of the hydride carrier cofactor coenzyme F420, 3PG-F420.</text>
</comment>
<dbReference type="SUPFAM" id="SSF144010">
    <property type="entry name" value="CofE-like"/>
    <property type="match status" value="1"/>
</dbReference>
<dbReference type="RefSeq" id="WP_188163601.1">
    <property type="nucleotide sequence ID" value="NZ_JACVVX010000001.1"/>
</dbReference>
<keyword evidence="6 8" id="KW-0342">GTP-binding</keyword>
<keyword evidence="3 8" id="KW-0547">Nucleotide-binding</keyword>
<dbReference type="NCBIfam" id="TIGR01916">
    <property type="entry name" value="F420_cofE"/>
    <property type="match status" value="1"/>
</dbReference>
<keyword evidence="12" id="KW-1185">Reference proteome</keyword>
<dbReference type="PANTHER" id="PTHR47917">
    <property type="match status" value="1"/>
</dbReference>
<evidence type="ECO:0000256" key="9">
    <source>
        <dbReference type="SAM" id="MobiDB-lite"/>
    </source>
</evidence>
<dbReference type="Pfam" id="PF01996">
    <property type="entry name" value="F420_ligase"/>
    <property type="match status" value="1"/>
</dbReference>